<organism evidence="8 9">
    <name type="scientific">Longimicrobium terrae</name>
    <dbReference type="NCBI Taxonomy" id="1639882"/>
    <lineage>
        <taxon>Bacteria</taxon>
        <taxon>Pseudomonadati</taxon>
        <taxon>Gemmatimonadota</taxon>
        <taxon>Longimicrobiia</taxon>
        <taxon>Longimicrobiales</taxon>
        <taxon>Longimicrobiaceae</taxon>
        <taxon>Longimicrobium</taxon>
    </lineage>
</organism>
<evidence type="ECO:0000256" key="5">
    <source>
        <dbReference type="PIRSR" id="PIRSR602387-1"/>
    </source>
</evidence>
<keyword evidence="2 5" id="KW-0479">Metal-binding</keyword>
<feature type="binding site" evidence="5">
    <location>
        <position position="153"/>
    </location>
    <ligand>
        <name>Cu cation</name>
        <dbReference type="ChEBI" id="CHEBI:23378"/>
    </ligand>
</feature>
<dbReference type="InterPro" id="IPR002387">
    <property type="entry name" value="Plastocyanin"/>
</dbReference>
<dbReference type="Gene3D" id="2.60.40.420">
    <property type="entry name" value="Cupredoxins - blue copper proteins"/>
    <property type="match status" value="1"/>
</dbReference>
<dbReference type="PROSITE" id="PS00196">
    <property type="entry name" value="COPPER_BLUE"/>
    <property type="match status" value="1"/>
</dbReference>
<dbReference type="GO" id="GO:0005507">
    <property type="term" value="F:copper ion binding"/>
    <property type="evidence" value="ECO:0007669"/>
    <property type="project" value="InterPro"/>
</dbReference>
<dbReference type="InterPro" id="IPR028871">
    <property type="entry name" value="BlueCu_1_BS"/>
</dbReference>
<evidence type="ECO:0000256" key="3">
    <source>
        <dbReference type="ARBA" id="ARBA00022982"/>
    </source>
</evidence>
<evidence type="ECO:0000256" key="4">
    <source>
        <dbReference type="ARBA" id="ARBA00023008"/>
    </source>
</evidence>
<reference evidence="8 9" key="1">
    <citation type="submission" date="2020-08" db="EMBL/GenBank/DDBJ databases">
        <title>Genomic Encyclopedia of Type Strains, Phase IV (KMG-IV): sequencing the most valuable type-strain genomes for metagenomic binning, comparative biology and taxonomic classification.</title>
        <authorList>
            <person name="Goeker M."/>
        </authorList>
    </citation>
    <scope>NUCLEOTIDE SEQUENCE [LARGE SCALE GENOMIC DNA]</scope>
    <source>
        <strain evidence="8 9">DSM 29007</strain>
    </source>
</reference>
<keyword evidence="1" id="KW-0813">Transport</keyword>
<feature type="domain" description="Blue (type 1) copper" evidence="7">
    <location>
        <begin position="81"/>
        <end position="168"/>
    </location>
</feature>
<comment type="cofactor">
    <cofactor evidence="5">
        <name>Cu(2+)</name>
        <dbReference type="ChEBI" id="CHEBI:29036"/>
    </cofactor>
    <text evidence="5">The crystal structure with reduced Cu(1+) has also been determined.</text>
</comment>
<evidence type="ECO:0000313" key="9">
    <source>
        <dbReference type="Proteomes" id="UP000582837"/>
    </source>
</evidence>
<proteinExistence type="predicted"/>
<evidence type="ECO:0000313" key="8">
    <source>
        <dbReference type="EMBL" id="MBB6071816.1"/>
    </source>
</evidence>
<dbReference type="SUPFAM" id="SSF49503">
    <property type="entry name" value="Cupredoxins"/>
    <property type="match status" value="1"/>
</dbReference>
<feature type="binding site" evidence="5">
    <location>
        <position position="161"/>
    </location>
    <ligand>
        <name>Cu cation</name>
        <dbReference type="ChEBI" id="CHEBI:23378"/>
    </ligand>
</feature>
<evidence type="ECO:0000256" key="1">
    <source>
        <dbReference type="ARBA" id="ARBA00022448"/>
    </source>
</evidence>
<evidence type="ECO:0000259" key="7">
    <source>
        <dbReference type="Pfam" id="PF00127"/>
    </source>
</evidence>
<protein>
    <submittedName>
        <fullName evidence="8">Plastocyanin</fullName>
    </submittedName>
</protein>
<evidence type="ECO:0000256" key="2">
    <source>
        <dbReference type="ARBA" id="ARBA00022723"/>
    </source>
</evidence>
<gene>
    <name evidence="8" type="ORF">HNQ61_003476</name>
</gene>
<dbReference type="GO" id="GO:0009055">
    <property type="term" value="F:electron transfer activity"/>
    <property type="evidence" value="ECO:0007669"/>
    <property type="project" value="InterPro"/>
</dbReference>
<dbReference type="EMBL" id="JACHIA010000011">
    <property type="protein sequence ID" value="MBB6071816.1"/>
    <property type="molecule type" value="Genomic_DNA"/>
</dbReference>
<feature type="region of interest" description="Disordered" evidence="6">
    <location>
        <begin position="26"/>
        <end position="60"/>
    </location>
</feature>
<dbReference type="InterPro" id="IPR000923">
    <property type="entry name" value="BlueCu_1"/>
</dbReference>
<accession>A0A841H1J5</accession>
<dbReference type="PRINTS" id="PR00157">
    <property type="entry name" value="PLASTOCYANIN"/>
</dbReference>
<dbReference type="RefSeq" id="WP_170035274.1">
    <property type="nucleotide sequence ID" value="NZ_JABDTL010000001.1"/>
</dbReference>
<dbReference type="Proteomes" id="UP000582837">
    <property type="component" value="Unassembled WGS sequence"/>
</dbReference>
<feature type="binding site" evidence="5">
    <location>
        <position position="108"/>
    </location>
    <ligand>
        <name>Cu cation</name>
        <dbReference type="ChEBI" id="CHEBI:23378"/>
    </ligand>
</feature>
<keyword evidence="9" id="KW-1185">Reference proteome</keyword>
<dbReference type="Pfam" id="PF00127">
    <property type="entry name" value="Copper-bind"/>
    <property type="match status" value="1"/>
</dbReference>
<dbReference type="PROSITE" id="PS51257">
    <property type="entry name" value="PROKAR_LIPOPROTEIN"/>
    <property type="match status" value="1"/>
</dbReference>
<name>A0A841H1J5_9BACT</name>
<feature type="binding site" evidence="5">
    <location>
        <position position="156"/>
    </location>
    <ligand>
        <name>Cu cation</name>
        <dbReference type="ChEBI" id="CHEBI:23378"/>
    </ligand>
</feature>
<keyword evidence="4 5" id="KW-0186">Copper</keyword>
<evidence type="ECO:0000256" key="6">
    <source>
        <dbReference type="SAM" id="MobiDB-lite"/>
    </source>
</evidence>
<dbReference type="InterPro" id="IPR008972">
    <property type="entry name" value="Cupredoxin"/>
</dbReference>
<comment type="caution">
    <text evidence="8">The sequence shown here is derived from an EMBL/GenBank/DDBJ whole genome shotgun (WGS) entry which is preliminary data.</text>
</comment>
<sequence>MAIRDLMKLPVIGLLALAAACGGGESSDNAAATTESAPAATTTTTETAAPAATTAPAAGATAPATGNVVEIKMVSENGGASGKFEPANVTVKKGDVIRWVMADAQAAHNVSFSMAQGNPAGFSAPADSPYLNQAGQTFDVTVTMEPGTYNYVCVPHMAMGMVGSITVQ</sequence>
<feature type="compositionally biased region" description="Low complexity" evidence="6">
    <location>
        <begin position="30"/>
        <end position="60"/>
    </location>
</feature>
<dbReference type="AlphaFoldDB" id="A0A841H1J5"/>
<keyword evidence="3" id="KW-0249">Electron transport</keyword>